<proteinExistence type="predicted"/>
<dbReference type="SUPFAM" id="SSF53590">
    <property type="entry name" value="Nucleoside hydrolase"/>
    <property type="match status" value="1"/>
</dbReference>
<dbReference type="PANTHER" id="PTHR46190:SF1">
    <property type="entry name" value="SI:CH211-201H21.5"/>
    <property type="match status" value="1"/>
</dbReference>
<dbReference type="PaxDb" id="411902-CLOBOL_06255"/>
<dbReference type="Gene3D" id="3.90.245.10">
    <property type="entry name" value="Ribonucleoside hydrolase-like"/>
    <property type="match status" value="1"/>
</dbReference>
<reference evidence="2 3" key="1">
    <citation type="submission" date="2007-08" db="EMBL/GenBank/DDBJ databases">
        <authorList>
            <person name="Fulton L."/>
            <person name="Clifton S."/>
            <person name="Fulton B."/>
            <person name="Xu J."/>
            <person name="Minx P."/>
            <person name="Pepin K.H."/>
            <person name="Johnson M."/>
            <person name="Thiruvilangam P."/>
            <person name="Bhonagiri V."/>
            <person name="Nash W.E."/>
            <person name="Mardis E.R."/>
            <person name="Wilson R.K."/>
        </authorList>
    </citation>
    <scope>NUCLEOTIDE SEQUENCE [LARGE SCALE GENOMIC DNA]</scope>
    <source>
        <strain evidence="3">ATCC BAA-613 / DSM 15670 / CCUG 46953 / JCM 12243 / WAL 16351</strain>
    </source>
</reference>
<evidence type="ECO:0000259" key="1">
    <source>
        <dbReference type="Pfam" id="PF01156"/>
    </source>
</evidence>
<dbReference type="InterPro" id="IPR036452">
    <property type="entry name" value="Ribo_hydro-like"/>
</dbReference>
<name>A8S229_ENTBW</name>
<dbReference type="GO" id="GO:0016799">
    <property type="term" value="F:hydrolase activity, hydrolyzing N-glycosyl compounds"/>
    <property type="evidence" value="ECO:0007669"/>
    <property type="project" value="InterPro"/>
</dbReference>
<dbReference type="Pfam" id="PF01156">
    <property type="entry name" value="IU_nuc_hydro"/>
    <property type="match status" value="1"/>
</dbReference>
<feature type="domain" description="Inosine/uridine-preferring nucleoside hydrolase" evidence="1">
    <location>
        <begin position="52"/>
        <end position="302"/>
    </location>
</feature>
<organism evidence="2 3">
    <name type="scientific">Enterocloster bolteae (strain ATCC BAA-613 / DSM 15670 / CCUG 46953 / JCM 12243 / WAL 16351)</name>
    <name type="common">Clostridium bolteae</name>
    <dbReference type="NCBI Taxonomy" id="411902"/>
    <lineage>
        <taxon>Bacteria</taxon>
        <taxon>Bacillati</taxon>
        <taxon>Bacillota</taxon>
        <taxon>Clostridia</taxon>
        <taxon>Lachnospirales</taxon>
        <taxon>Lachnospiraceae</taxon>
        <taxon>Enterocloster</taxon>
    </lineage>
</organism>
<evidence type="ECO:0000313" key="3">
    <source>
        <dbReference type="Proteomes" id="UP000005396"/>
    </source>
</evidence>
<dbReference type="HOGENOM" id="CLU_036838_5_0_9"/>
<dbReference type="AlphaFoldDB" id="A8S229"/>
<dbReference type="PANTHER" id="PTHR46190">
    <property type="entry name" value="SI:CH211-201H21.5-RELATED"/>
    <property type="match status" value="1"/>
</dbReference>
<dbReference type="InterPro" id="IPR001910">
    <property type="entry name" value="Inosine/uridine_hydrolase_dom"/>
</dbReference>
<evidence type="ECO:0000313" key="2">
    <source>
        <dbReference type="EMBL" id="EDP13690.1"/>
    </source>
</evidence>
<dbReference type="EMBL" id="ABCC02000047">
    <property type="protein sequence ID" value="EDP13690.1"/>
    <property type="molecule type" value="Genomic_DNA"/>
</dbReference>
<gene>
    <name evidence="2" type="ORF">CLOBOL_06255</name>
</gene>
<sequence>MRDMGPETVCGGRLCAVAGIVSRRGLCPGGDCAQAGTVPGKHGREEMQMKKIIFDCDNTFGVKDCDVDDGLALMYLLGNRETQLLGITSTYGNSSLDVVQAVNLRMLEELGRRDIPVKRGGEKRGCYQSEAAVFLAEMADRHPGELSILATGSLTNLKGAYERDSHFFEKVKEIVLMGGITSPLVFEKKVMEELNFSCDPPAARTVLTKGRNVSVITGNNCLKVLFTKQEYRERLSGTENRAAAYIMEKTDDWFRYNDEGYGIHGFYNWDVTAAAYLMHPELFADNVKGLCVSDQDLETGYLRMEEDEMNGGWKAGIKAGMEAGMRGAMRGAMRDGTKSRTADGRCICNLPLIRDGAVFKDNIYRSWLSVTGILADV</sequence>
<comment type="caution">
    <text evidence="2">The sequence shown here is derived from an EMBL/GenBank/DDBJ whole genome shotgun (WGS) entry which is preliminary data.</text>
</comment>
<dbReference type="InterPro" id="IPR052775">
    <property type="entry name" value="IUN_hydrolase"/>
</dbReference>
<dbReference type="eggNOG" id="COG1957">
    <property type="taxonomic scope" value="Bacteria"/>
</dbReference>
<protein>
    <recommendedName>
        <fullName evidence="1">Inosine/uridine-preferring nucleoside hydrolase domain-containing protein</fullName>
    </recommendedName>
</protein>
<reference evidence="2 3" key="2">
    <citation type="submission" date="2007-09" db="EMBL/GenBank/DDBJ databases">
        <title>Draft genome sequence of Clostridium bolteae (ATCC BAA-613).</title>
        <authorList>
            <person name="Sudarsanam P."/>
            <person name="Ley R."/>
            <person name="Guruge J."/>
            <person name="Turnbaugh P.J."/>
            <person name="Mahowald M."/>
            <person name="Liep D."/>
            <person name="Gordon J."/>
        </authorList>
    </citation>
    <scope>NUCLEOTIDE SEQUENCE [LARGE SCALE GENOMIC DNA]</scope>
    <source>
        <strain evidence="3">ATCC BAA-613 / DSM 15670 / CCUG 46953 / JCM 12243 / WAL 16351</strain>
    </source>
</reference>
<accession>A8S229</accession>
<dbReference type="Proteomes" id="UP000005396">
    <property type="component" value="Unassembled WGS sequence"/>
</dbReference>